<protein>
    <recommendedName>
        <fullName evidence="1">DUF6436 domain-containing protein</fullName>
    </recommendedName>
</protein>
<evidence type="ECO:0000313" key="3">
    <source>
        <dbReference type="Proteomes" id="UP000229757"/>
    </source>
</evidence>
<dbReference type="AlphaFoldDB" id="A0A2K8KQ05"/>
<name>A0A2K8KQ05_9GAMM</name>
<feature type="domain" description="DUF6436" evidence="1">
    <location>
        <begin position="51"/>
        <end position="175"/>
    </location>
</feature>
<accession>A0A2K8KQ05</accession>
<proteinExistence type="predicted"/>
<dbReference type="InterPro" id="IPR045494">
    <property type="entry name" value="DUF6436"/>
</dbReference>
<sequence>MKSLSAWLLALALVVSPLGAGLWFNQAYLGWLNESIPDANAYAAAWQETVDGQQQLRHPAVIHWLPSACLCRLLTLPHAVQISAEAAENGFNIYQFNGADRGLGEIRSVLLEPVLGASPTILITDTSGQVRYVGAYSDGIRCASGDSLVNSFIADPQALPQHRVVGLNVQTCRCLTP</sequence>
<dbReference type="KEGG" id="rfo:REIFOR_01547"/>
<evidence type="ECO:0000259" key="1">
    <source>
        <dbReference type="Pfam" id="PF20029"/>
    </source>
</evidence>
<dbReference type="RefSeq" id="WP_100257010.1">
    <property type="nucleotide sequence ID" value="NZ_CP011797.1"/>
</dbReference>
<dbReference type="Pfam" id="PF20029">
    <property type="entry name" value="DUF6436"/>
    <property type="match status" value="1"/>
</dbReference>
<dbReference type="Proteomes" id="UP000229757">
    <property type="component" value="Chromosome"/>
</dbReference>
<organism evidence="2 3">
    <name type="scientific">Reinekea forsetii</name>
    <dbReference type="NCBI Taxonomy" id="1336806"/>
    <lineage>
        <taxon>Bacteria</taxon>
        <taxon>Pseudomonadati</taxon>
        <taxon>Pseudomonadota</taxon>
        <taxon>Gammaproteobacteria</taxon>
        <taxon>Oceanospirillales</taxon>
        <taxon>Saccharospirillaceae</taxon>
        <taxon>Reinekea</taxon>
    </lineage>
</organism>
<dbReference type="EMBL" id="CP011797">
    <property type="protein sequence ID" value="ATX76692.1"/>
    <property type="molecule type" value="Genomic_DNA"/>
</dbReference>
<keyword evidence="3" id="KW-1185">Reference proteome</keyword>
<evidence type="ECO:0000313" key="2">
    <source>
        <dbReference type="EMBL" id="ATX76692.1"/>
    </source>
</evidence>
<reference evidence="2 3" key="1">
    <citation type="journal article" date="2017" name="Environ. Microbiol.">
        <title>Genomic and physiological analyses of 'Reinekea forsetii' reveal a versatile opportunistic lifestyle during spring algae blooms.</title>
        <authorList>
            <person name="Avci B."/>
            <person name="Hahnke R.L."/>
            <person name="Chafee M."/>
            <person name="Fischer T."/>
            <person name="Gruber-Vodicka H."/>
            <person name="Tegetmeyer H.E."/>
            <person name="Harder J."/>
            <person name="Fuchs B.M."/>
            <person name="Amann R.I."/>
            <person name="Teeling H."/>
        </authorList>
    </citation>
    <scope>NUCLEOTIDE SEQUENCE [LARGE SCALE GENOMIC DNA]</scope>
    <source>
        <strain evidence="2 3">Hel1_31_D35</strain>
    </source>
</reference>
<dbReference type="OrthoDB" id="8897581at2"/>
<gene>
    <name evidence="2" type="ORF">REIFOR_01547</name>
</gene>